<evidence type="ECO:0000313" key="6">
    <source>
        <dbReference type="Proteomes" id="UP001153069"/>
    </source>
</evidence>
<dbReference type="AlphaFoldDB" id="A0A9N8DF13"/>
<feature type="transmembrane region" description="Helical" evidence="3">
    <location>
        <begin position="92"/>
        <end position="114"/>
    </location>
</feature>
<keyword evidence="3" id="KW-0472">Membrane</keyword>
<feature type="signal peptide" evidence="4">
    <location>
        <begin position="1"/>
        <end position="25"/>
    </location>
</feature>
<name>A0A9N8DF13_9STRA</name>
<comment type="caution">
    <text evidence="5">The sequence shown here is derived from an EMBL/GenBank/DDBJ whole genome shotgun (WGS) entry which is preliminary data.</text>
</comment>
<feature type="region of interest" description="Disordered" evidence="2">
    <location>
        <begin position="166"/>
        <end position="192"/>
    </location>
</feature>
<keyword evidence="1" id="KW-0175">Coiled coil</keyword>
<dbReference type="Proteomes" id="UP001153069">
    <property type="component" value="Unassembled WGS sequence"/>
</dbReference>
<evidence type="ECO:0000256" key="1">
    <source>
        <dbReference type="SAM" id="Coils"/>
    </source>
</evidence>
<keyword evidence="6" id="KW-1185">Reference proteome</keyword>
<keyword evidence="3" id="KW-1133">Transmembrane helix</keyword>
<evidence type="ECO:0000256" key="3">
    <source>
        <dbReference type="SAM" id="Phobius"/>
    </source>
</evidence>
<accession>A0A9N8DF13</accession>
<reference evidence="5" key="1">
    <citation type="submission" date="2020-06" db="EMBL/GenBank/DDBJ databases">
        <authorList>
            <consortium name="Plant Systems Biology data submission"/>
        </authorList>
    </citation>
    <scope>NUCLEOTIDE SEQUENCE</scope>
    <source>
        <strain evidence="5">D6</strain>
    </source>
</reference>
<organism evidence="5 6">
    <name type="scientific">Seminavis robusta</name>
    <dbReference type="NCBI Taxonomy" id="568900"/>
    <lineage>
        <taxon>Eukaryota</taxon>
        <taxon>Sar</taxon>
        <taxon>Stramenopiles</taxon>
        <taxon>Ochrophyta</taxon>
        <taxon>Bacillariophyta</taxon>
        <taxon>Bacillariophyceae</taxon>
        <taxon>Bacillariophycidae</taxon>
        <taxon>Naviculales</taxon>
        <taxon>Naviculaceae</taxon>
        <taxon>Seminavis</taxon>
    </lineage>
</organism>
<evidence type="ECO:0000256" key="4">
    <source>
        <dbReference type="SAM" id="SignalP"/>
    </source>
</evidence>
<gene>
    <name evidence="5" type="ORF">SEMRO_39_G024280.1</name>
</gene>
<keyword evidence="3" id="KW-0812">Transmembrane</keyword>
<protein>
    <submittedName>
        <fullName evidence="5">Uncharacterized protein</fullName>
    </submittedName>
</protein>
<evidence type="ECO:0000313" key="5">
    <source>
        <dbReference type="EMBL" id="CAB9498499.1"/>
    </source>
</evidence>
<sequence length="341" mass="36808">MRVHVMGAPWKLVAVLAACAAPSMAFQASRGLCSTTSAHFLEGQKTQLSAVPSLPQLFLADASDSITMDTFNALNGIVIEDSTVGGAGSTDGLILVASGVAVIALLGLVGLQFIQMGDEKKPQSETTVAPISTTSTPTFTAEAKSVSVAQEALDSTPEIDVKTTPAEVETIEQSDDVEEANPKNALRPDSSPFFASPDKYGITQRVDVALTALNDDDRPRLLAALGRLIGLLRAARVELKRETQLRQDAERKVAILAEESRDLEDKFELEQTKVASTSRKLVQAQSSLGQTESRLRTTTAHLEELQEERQSLRKLGGAAWRLTKDRVRNRVGRLGRKKEES</sequence>
<keyword evidence="4" id="KW-0732">Signal</keyword>
<feature type="compositionally biased region" description="Acidic residues" evidence="2">
    <location>
        <begin position="169"/>
        <end position="179"/>
    </location>
</feature>
<proteinExistence type="predicted"/>
<feature type="coiled-coil region" evidence="1">
    <location>
        <begin position="232"/>
        <end position="315"/>
    </location>
</feature>
<dbReference type="EMBL" id="CAICTM010000039">
    <property type="protein sequence ID" value="CAB9498499.1"/>
    <property type="molecule type" value="Genomic_DNA"/>
</dbReference>
<evidence type="ECO:0000256" key="2">
    <source>
        <dbReference type="SAM" id="MobiDB-lite"/>
    </source>
</evidence>
<feature type="chain" id="PRO_5040258055" evidence="4">
    <location>
        <begin position="26"/>
        <end position="341"/>
    </location>
</feature>